<name>A0A915JC70_ROMCU</name>
<dbReference type="AlphaFoldDB" id="A0A915JC70"/>
<protein>
    <submittedName>
        <fullName evidence="2">Uncharacterized protein</fullName>
    </submittedName>
</protein>
<keyword evidence="1" id="KW-1185">Reference proteome</keyword>
<dbReference type="WBParaSite" id="nRc.2.0.1.t24098-RA">
    <property type="protein sequence ID" value="nRc.2.0.1.t24098-RA"/>
    <property type="gene ID" value="nRc.2.0.1.g24098"/>
</dbReference>
<evidence type="ECO:0000313" key="2">
    <source>
        <dbReference type="WBParaSite" id="nRc.2.0.1.t24098-RA"/>
    </source>
</evidence>
<dbReference type="Proteomes" id="UP000887565">
    <property type="component" value="Unplaced"/>
</dbReference>
<sequence length="30" mass="3483">MMNDQRVQIIDEPFQCVSDIGDEDKDADVR</sequence>
<reference evidence="2" key="1">
    <citation type="submission" date="2022-11" db="UniProtKB">
        <authorList>
            <consortium name="WormBaseParasite"/>
        </authorList>
    </citation>
    <scope>IDENTIFICATION</scope>
</reference>
<accession>A0A915JC70</accession>
<proteinExistence type="predicted"/>
<organism evidence="1 2">
    <name type="scientific">Romanomermis culicivorax</name>
    <name type="common">Nematode worm</name>
    <dbReference type="NCBI Taxonomy" id="13658"/>
    <lineage>
        <taxon>Eukaryota</taxon>
        <taxon>Metazoa</taxon>
        <taxon>Ecdysozoa</taxon>
        <taxon>Nematoda</taxon>
        <taxon>Enoplea</taxon>
        <taxon>Dorylaimia</taxon>
        <taxon>Mermithida</taxon>
        <taxon>Mermithoidea</taxon>
        <taxon>Mermithidae</taxon>
        <taxon>Romanomermis</taxon>
    </lineage>
</organism>
<evidence type="ECO:0000313" key="1">
    <source>
        <dbReference type="Proteomes" id="UP000887565"/>
    </source>
</evidence>